<feature type="region of interest" description="Disordered" evidence="1">
    <location>
        <begin position="116"/>
        <end position="153"/>
    </location>
</feature>
<dbReference type="OrthoDB" id="4821324at2"/>
<dbReference type="RefSeq" id="WP_005868382.1">
    <property type="nucleotide sequence ID" value="NZ_AKFS01000069.1"/>
</dbReference>
<evidence type="ECO:0000313" key="2">
    <source>
        <dbReference type="EMBL" id="EJF47880.1"/>
    </source>
</evidence>
<sequence length="228" mass="23255">MPTVIANPVPGLYGHSGWLDDTGIRALLSPLTDAGSECSDYTRVQGIGAPVAERLLALLPAEQLEDRQNNAPALGDLLSAAVARPGVRLCGYLIAPPRWDERLTIDAVLVPASDLGPARGPLDVDRRSDPAAQDAGSSTEGVGAPDGVGAPGAISAPNGSAALVAASAGAAQSRGTDGARATGALPREEHWRRIRGFLGLAADTVAPDELSCACAGPGGALAWWAWWD</sequence>
<protein>
    <submittedName>
        <fullName evidence="2">Uncharacterized protein</fullName>
    </submittedName>
</protein>
<comment type="caution">
    <text evidence="2">The sequence shown here is derived from an EMBL/GenBank/DDBJ whole genome shotgun (WGS) entry which is preliminary data.</text>
</comment>
<reference evidence="2 3" key="1">
    <citation type="submission" date="2012-05" db="EMBL/GenBank/DDBJ databases">
        <authorList>
            <person name="Harkins D.M."/>
            <person name="Madupu R."/>
            <person name="Durkin A.S."/>
            <person name="Torralba M."/>
            <person name="Methe B."/>
            <person name="Sutton G.G."/>
            <person name="Nelson K.E."/>
        </authorList>
    </citation>
    <scope>NUCLEOTIDE SEQUENCE [LARGE SCALE GENOMIC DNA]</scope>
    <source>
        <strain evidence="2 3">F0490</strain>
    </source>
</reference>
<evidence type="ECO:0000256" key="1">
    <source>
        <dbReference type="SAM" id="MobiDB-lite"/>
    </source>
</evidence>
<gene>
    <name evidence="2" type="ORF">HMPREF1317_1999</name>
</gene>
<keyword evidence="3" id="KW-1185">Reference proteome</keyword>
<accession>J1HPC7</accession>
<dbReference type="Proteomes" id="UP000004578">
    <property type="component" value="Unassembled WGS sequence"/>
</dbReference>
<name>J1HPC7_9ACTO</name>
<dbReference type="AlphaFoldDB" id="J1HPC7"/>
<organism evidence="2 3">
    <name type="scientific">Schaalia georgiae F0490</name>
    <dbReference type="NCBI Taxonomy" id="1125717"/>
    <lineage>
        <taxon>Bacteria</taxon>
        <taxon>Bacillati</taxon>
        <taxon>Actinomycetota</taxon>
        <taxon>Actinomycetes</taxon>
        <taxon>Actinomycetales</taxon>
        <taxon>Actinomycetaceae</taxon>
        <taxon>Schaalia</taxon>
    </lineage>
</organism>
<proteinExistence type="predicted"/>
<evidence type="ECO:0000313" key="3">
    <source>
        <dbReference type="Proteomes" id="UP000004578"/>
    </source>
</evidence>
<dbReference type="PATRIC" id="fig|1125717.3.peg.444"/>
<dbReference type="EMBL" id="AKFS01000069">
    <property type="protein sequence ID" value="EJF47880.1"/>
    <property type="molecule type" value="Genomic_DNA"/>
</dbReference>